<dbReference type="Proteomes" id="UP001595932">
    <property type="component" value="Unassembled WGS sequence"/>
</dbReference>
<accession>A0ABV9MDV5</accession>
<dbReference type="RefSeq" id="WP_377279021.1">
    <property type="nucleotide sequence ID" value="NZ_JBHSGL010000005.1"/>
</dbReference>
<sequence>MQNAKTMQSEIGGYISTVIREHFGKGPTSVFVIVKPPFVIVHLRGFLSPTEKILLQKNEFKRVMELRQLLIEELKPAISQAFSSSSGHQVEQIYADWHLEKQTAMLIGVMTDPEANSDFEWLSEAKYEDLHASVVEASRKAEKKPENTKLFWLNDRTLLIERTGFLVEIERELIRSGLIEELKQVKRPLEKRLLLKETSFPELLNRDIREIFLDWEFSIDRSFILVLLEPKNNHF</sequence>
<keyword evidence="3" id="KW-1185">Reference proteome</keyword>
<gene>
    <name evidence="2" type="ORF">ACFO5U_10540</name>
</gene>
<reference evidence="3" key="1">
    <citation type="journal article" date="2019" name="Int. J. Syst. Evol. Microbiol.">
        <title>The Global Catalogue of Microorganisms (GCM) 10K type strain sequencing project: providing services to taxonomists for standard genome sequencing and annotation.</title>
        <authorList>
            <consortium name="The Broad Institute Genomics Platform"/>
            <consortium name="The Broad Institute Genome Sequencing Center for Infectious Disease"/>
            <person name="Wu L."/>
            <person name="Ma J."/>
        </authorList>
    </citation>
    <scope>NUCLEOTIDE SEQUENCE [LARGE SCALE GENOMIC DNA]</scope>
    <source>
        <strain evidence="3">CGMCC 1.12151</strain>
    </source>
</reference>
<evidence type="ECO:0000313" key="3">
    <source>
        <dbReference type="Proteomes" id="UP001595932"/>
    </source>
</evidence>
<comment type="caution">
    <text evidence="2">The sequence shown here is derived from an EMBL/GenBank/DDBJ whole genome shotgun (WGS) entry which is preliminary data.</text>
</comment>
<proteinExistence type="predicted"/>
<dbReference type="InterPro" id="IPR018745">
    <property type="entry name" value="MpsC"/>
</dbReference>
<protein>
    <submittedName>
        <fullName evidence="2">DUF2294 domain-containing protein</fullName>
    </submittedName>
</protein>
<evidence type="ECO:0000313" key="2">
    <source>
        <dbReference type="EMBL" id="MFC4713303.1"/>
    </source>
</evidence>
<dbReference type="Pfam" id="PF10057">
    <property type="entry name" value="MpsC"/>
    <property type="match status" value="1"/>
</dbReference>
<name>A0ABV9MDV5_9BACL</name>
<evidence type="ECO:0000259" key="1">
    <source>
        <dbReference type="Pfam" id="PF10057"/>
    </source>
</evidence>
<dbReference type="EMBL" id="JBHSGL010000005">
    <property type="protein sequence ID" value="MFC4713303.1"/>
    <property type="molecule type" value="Genomic_DNA"/>
</dbReference>
<feature type="domain" description="Na+-translocating membrane potential-generating system MpsC" evidence="1">
    <location>
        <begin position="5"/>
        <end position="110"/>
    </location>
</feature>
<organism evidence="2 3">
    <name type="scientific">Planococcus dechangensis</name>
    <dbReference type="NCBI Taxonomy" id="1176255"/>
    <lineage>
        <taxon>Bacteria</taxon>
        <taxon>Bacillati</taxon>
        <taxon>Bacillota</taxon>
        <taxon>Bacilli</taxon>
        <taxon>Bacillales</taxon>
        <taxon>Caryophanaceae</taxon>
        <taxon>Planococcus</taxon>
    </lineage>
</organism>